<name>A0A8S3TL84_MYTED</name>
<dbReference type="AlphaFoldDB" id="A0A8S3TL84"/>
<sequence>MFNSVWSSIDNWRFGILIIELTTTDNESVGIPLSDQASDSEFVTASERGSWDQQSQQEDCGFKTKCKEWTDNFSIKADKYVQLARKVDVGAIKTLNESFESQISTLLSFIYSVEQPIEIDDGISDDLIIIYNRKDEESHIICISSDNESDGGDNIIPPSDQASDSEFDSEDNI</sequence>
<feature type="region of interest" description="Disordered" evidence="1">
    <location>
        <begin position="144"/>
        <end position="173"/>
    </location>
</feature>
<evidence type="ECO:0000313" key="2">
    <source>
        <dbReference type="EMBL" id="CAG2231979.1"/>
    </source>
</evidence>
<comment type="caution">
    <text evidence="2">The sequence shown here is derived from an EMBL/GenBank/DDBJ whole genome shotgun (WGS) entry which is preliminary data.</text>
</comment>
<reference evidence="2" key="1">
    <citation type="submission" date="2021-03" db="EMBL/GenBank/DDBJ databases">
        <authorList>
            <person name="Bekaert M."/>
        </authorList>
    </citation>
    <scope>NUCLEOTIDE SEQUENCE</scope>
</reference>
<evidence type="ECO:0000256" key="1">
    <source>
        <dbReference type="SAM" id="MobiDB-lite"/>
    </source>
</evidence>
<protein>
    <submittedName>
        <fullName evidence="2">Uncharacterized protein</fullName>
    </submittedName>
</protein>
<accession>A0A8S3TL84</accession>
<evidence type="ECO:0000313" key="3">
    <source>
        <dbReference type="Proteomes" id="UP000683360"/>
    </source>
</evidence>
<feature type="compositionally biased region" description="Acidic residues" evidence="1">
    <location>
        <begin position="163"/>
        <end position="173"/>
    </location>
</feature>
<keyword evidence="3" id="KW-1185">Reference proteome</keyword>
<organism evidence="2 3">
    <name type="scientific">Mytilus edulis</name>
    <name type="common">Blue mussel</name>
    <dbReference type="NCBI Taxonomy" id="6550"/>
    <lineage>
        <taxon>Eukaryota</taxon>
        <taxon>Metazoa</taxon>
        <taxon>Spiralia</taxon>
        <taxon>Lophotrochozoa</taxon>
        <taxon>Mollusca</taxon>
        <taxon>Bivalvia</taxon>
        <taxon>Autobranchia</taxon>
        <taxon>Pteriomorphia</taxon>
        <taxon>Mytilida</taxon>
        <taxon>Mytiloidea</taxon>
        <taxon>Mytilidae</taxon>
        <taxon>Mytilinae</taxon>
        <taxon>Mytilus</taxon>
    </lineage>
</organism>
<proteinExistence type="predicted"/>
<gene>
    <name evidence="2" type="ORF">MEDL_44737</name>
</gene>
<dbReference type="Proteomes" id="UP000683360">
    <property type="component" value="Unassembled WGS sequence"/>
</dbReference>
<dbReference type="EMBL" id="CAJPWZ010002162">
    <property type="protein sequence ID" value="CAG2231979.1"/>
    <property type="molecule type" value="Genomic_DNA"/>
</dbReference>